<protein>
    <submittedName>
        <fullName evidence="2">Uncharacterized protein</fullName>
    </submittedName>
</protein>
<comment type="caution">
    <text evidence="2">The sequence shown here is derived from an EMBL/GenBank/DDBJ whole genome shotgun (WGS) entry which is preliminary data.</text>
</comment>
<dbReference type="Proteomes" id="UP000276133">
    <property type="component" value="Unassembled WGS sequence"/>
</dbReference>
<keyword evidence="3" id="KW-1185">Reference proteome</keyword>
<evidence type="ECO:0000313" key="3">
    <source>
        <dbReference type="Proteomes" id="UP000276133"/>
    </source>
</evidence>
<gene>
    <name evidence="2" type="ORF">BpHYR1_001978</name>
</gene>
<evidence type="ECO:0000313" key="2">
    <source>
        <dbReference type="EMBL" id="RNA00063.1"/>
    </source>
</evidence>
<organism evidence="2 3">
    <name type="scientific">Brachionus plicatilis</name>
    <name type="common">Marine rotifer</name>
    <name type="synonym">Brachionus muelleri</name>
    <dbReference type="NCBI Taxonomy" id="10195"/>
    <lineage>
        <taxon>Eukaryota</taxon>
        <taxon>Metazoa</taxon>
        <taxon>Spiralia</taxon>
        <taxon>Gnathifera</taxon>
        <taxon>Rotifera</taxon>
        <taxon>Eurotatoria</taxon>
        <taxon>Monogononta</taxon>
        <taxon>Pseudotrocha</taxon>
        <taxon>Ploima</taxon>
        <taxon>Brachionidae</taxon>
        <taxon>Brachionus</taxon>
    </lineage>
</organism>
<evidence type="ECO:0000256" key="1">
    <source>
        <dbReference type="SAM" id="MobiDB-lite"/>
    </source>
</evidence>
<sequence>MQLKLFEEHVTALPVGLCQPGPQLRAKVQKRKRKSWLDTQQWKKQTESNATSQTSFNFGVNELNKKQERKRKSMQTII</sequence>
<feature type="region of interest" description="Disordered" evidence="1">
    <location>
        <begin position="58"/>
        <end position="78"/>
    </location>
</feature>
<name>A0A3M7PLT3_BRAPC</name>
<dbReference type="EMBL" id="REGN01009940">
    <property type="protein sequence ID" value="RNA00063.1"/>
    <property type="molecule type" value="Genomic_DNA"/>
</dbReference>
<accession>A0A3M7PLT3</accession>
<reference evidence="2 3" key="1">
    <citation type="journal article" date="2018" name="Sci. Rep.">
        <title>Genomic signatures of local adaptation to the degree of environmental predictability in rotifers.</title>
        <authorList>
            <person name="Franch-Gras L."/>
            <person name="Hahn C."/>
            <person name="Garcia-Roger E.M."/>
            <person name="Carmona M.J."/>
            <person name="Serra M."/>
            <person name="Gomez A."/>
        </authorList>
    </citation>
    <scope>NUCLEOTIDE SEQUENCE [LARGE SCALE GENOMIC DNA]</scope>
    <source>
        <strain evidence="2">HYR1</strain>
    </source>
</reference>
<proteinExistence type="predicted"/>
<feature type="compositionally biased region" description="Basic residues" evidence="1">
    <location>
        <begin position="67"/>
        <end position="78"/>
    </location>
</feature>
<dbReference type="AlphaFoldDB" id="A0A3M7PLT3"/>